<feature type="domain" description="EF-hand" evidence="4">
    <location>
        <begin position="413"/>
        <end position="448"/>
    </location>
</feature>
<feature type="region of interest" description="Disordered" evidence="2">
    <location>
        <begin position="288"/>
        <end position="377"/>
    </location>
</feature>
<feature type="region of interest" description="Disordered" evidence="2">
    <location>
        <begin position="761"/>
        <end position="906"/>
    </location>
</feature>
<dbReference type="InterPro" id="IPR002048">
    <property type="entry name" value="EF_hand_dom"/>
</dbReference>
<reference evidence="6" key="1">
    <citation type="submission" date="2024-07" db="EMBL/GenBank/DDBJ databases">
        <title>Two chromosome-level genome assemblies of Korean endemic species Abeliophyllum distichum and Forsythia ovata (Oleaceae).</title>
        <authorList>
            <person name="Jang H."/>
        </authorList>
    </citation>
    <scope>NUCLEOTIDE SEQUENCE [LARGE SCALE GENOMIC DNA]</scope>
</reference>
<feature type="coiled-coil region" evidence="1">
    <location>
        <begin position="550"/>
        <end position="584"/>
    </location>
</feature>
<feature type="compositionally biased region" description="Low complexity" evidence="2">
    <location>
        <begin position="324"/>
        <end position="342"/>
    </location>
</feature>
<feature type="compositionally biased region" description="Polar residues" evidence="2">
    <location>
        <begin position="791"/>
        <end position="815"/>
    </location>
</feature>
<keyword evidence="6" id="KW-1185">Reference proteome</keyword>
<dbReference type="Pfam" id="PF12763">
    <property type="entry name" value="EH"/>
    <property type="match status" value="2"/>
</dbReference>
<evidence type="ECO:0000256" key="1">
    <source>
        <dbReference type="SAM" id="Coils"/>
    </source>
</evidence>
<feature type="compositionally biased region" description="Polar residues" evidence="2">
    <location>
        <begin position="202"/>
        <end position="217"/>
    </location>
</feature>
<feature type="domain" description="EF-hand" evidence="4">
    <location>
        <begin position="6"/>
        <end position="41"/>
    </location>
</feature>
<evidence type="ECO:0000259" key="3">
    <source>
        <dbReference type="PROSITE" id="PS50031"/>
    </source>
</evidence>
<feature type="domain" description="EH" evidence="3">
    <location>
        <begin position="7"/>
        <end position="97"/>
    </location>
</feature>
<dbReference type="Gene3D" id="1.10.238.10">
    <property type="entry name" value="EF-hand"/>
    <property type="match status" value="2"/>
</dbReference>
<evidence type="ECO:0000313" key="5">
    <source>
        <dbReference type="EMBL" id="KAL2504414.1"/>
    </source>
</evidence>
<evidence type="ECO:0000259" key="4">
    <source>
        <dbReference type="PROSITE" id="PS50222"/>
    </source>
</evidence>
<gene>
    <name evidence="5" type="ORF">Adt_20035</name>
</gene>
<keyword evidence="1" id="KW-0175">Coiled coil</keyword>
<comment type="caution">
    <text evidence="5">The sequence shown here is derived from an EMBL/GenBank/DDBJ whole genome shotgun (WGS) entry which is preliminary data.</text>
</comment>
<dbReference type="PANTHER" id="PTHR11216:SF161">
    <property type="entry name" value="CALCIUM-BINDING EF HAND FAMILY PROTEIN"/>
    <property type="match status" value="1"/>
</dbReference>
<feature type="compositionally biased region" description="Basic and acidic residues" evidence="2">
    <location>
        <begin position="884"/>
        <end position="893"/>
    </location>
</feature>
<feature type="region of interest" description="Disordered" evidence="2">
    <location>
        <begin position="175"/>
        <end position="258"/>
    </location>
</feature>
<dbReference type="SMART" id="SM00054">
    <property type="entry name" value="EFh"/>
    <property type="match status" value="4"/>
</dbReference>
<feature type="compositionally biased region" description="Polar residues" evidence="2">
    <location>
        <begin position="230"/>
        <end position="255"/>
    </location>
</feature>
<feature type="region of interest" description="Disordered" evidence="2">
    <location>
        <begin position="1084"/>
        <end position="1135"/>
    </location>
</feature>
<feature type="compositionally biased region" description="Basic and acidic residues" evidence="2">
    <location>
        <begin position="1084"/>
        <end position="1096"/>
    </location>
</feature>
<evidence type="ECO:0000313" key="6">
    <source>
        <dbReference type="Proteomes" id="UP001604336"/>
    </source>
</evidence>
<dbReference type="PROSITE" id="PS50222">
    <property type="entry name" value="EF_HAND_2"/>
    <property type="match status" value="2"/>
</dbReference>
<dbReference type="Proteomes" id="UP001604336">
    <property type="component" value="Unassembled WGS sequence"/>
</dbReference>
<dbReference type="PROSITE" id="PS50031">
    <property type="entry name" value="EH"/>
    <property type="match status" value="2"/>
</dbReference>
<dbReference type="PANTHER" id="PTHR11216">
    <property type="entry name" value="EH DOMAIN"/>
    <property type="match status" value="1"/>
</dbReference>
<feature type="compositionally biased region" description="Low complexity" evidence="2">
    <location>
        <begin position="295"/>
        <end position="316"/>
    </location>
</feature>
<feature type="compositionally biased region" description="Basic and acidic residues" evidence="2">
    <location>
        <begin position="1117"/>
        <end position="1135"/>
    </location>
</feature>
<feature type="compositionally biased region" description="Polar residues" evidence="2">
    <location>
        <begin position="343"/>
        <end position="377"/>
    </location>
</feature>
<feature type="region of interest" description="Disordered" evidence="2">
    <location>
        <begin position="495"/>
        <end position="533"/>
    </location>
</feature>
<name>A0ABD1SVL4_9LAMI</name>
<proteinExistence type="predicted"/>
<dbReference type="AlphaFoldDB" id="A0ABD1SVL4"/>
<evidence type="ECO:0000256" key="2">
    <source>
        <dbReference type="SAM" id="MobiDB-lite"/>
    </source>
</evidence>
<sequence length="1135" mass="124008">MAGQSPNMDQFEAYFQRADMDRDGRISGEEAVGFFQGANLPKPVLAQIWTYADQNRSGFLGRPQFYNALKLVTVAQSKRELTADIVKAALYGPASAKIPAPQINLAATPGPQSNIKAGGSSTQLSGNPVATQSIAATGPLGFPSQQTQLVRPPRPPVPSSGFQPHQGFASQGMPGVGAMNVPHRPSSSGWVGGSTVGSQTGFTPQDSNQRSSPSTTQGGFGPGMSSFSPITQSSPQNTTGLVQHTSSKPQNTVPLGNQIGVKDSKALSVTGNGFASDSVFGDVFSVTSSQPKQNSTIPSSTASSIPASSSTALTSAGGQPSVNSSTPAQQPPYTQTQQFPSTLKANQHVSAQTSSTFPVASGNSISGQSQPPWPRMTQSDVQKYSKVFMQVDTDRDGKITGEQARNLFLSWRLPREVLKQVWDLSDQDNDSKLSLREFCIALYLMERYRDGHPLPTVFPTGVMFDETLLPASSQPNPAYGNTAWRPAGFQHALGTRGARQAASVGVGKPPRPVSAPNRDDTMQPSQQKPKVPVLEKHLVDQLSTEEQDSLNTKFQEAKDAEKKVSELEKEIFDAKEKIQFYHSKMQELILYKSRCDNRLNEITERVSGDKREADSLAKKYEEKYKEIGDVASKLTIQEATFRDIQEKKMELYRAIVKLEQGNADGIQDRANQIQLDLEQLVKALNERCKTYGLRGKPTSLVELPFGWQPGVLQGTADWDEDWDKFEDEGFTFVKELTLEVQNVIAPLKPKSSLFREKSAALDDSGAVKSPSNADEKSEVVSARERTPEAEGTNTHNLEQTTRSPPDSPAGSNAGKSPSKELQDPQTRKDINRNGSPHAFESQSEYGGAESVLSGDKGFDEPGWGSYDTHYDMDATWDFNPLSTKDSDAKRHSESSLFGSDNWDLPPIKTGSTTTDAMFPKQGPLFDSVPSTPITNFASSPHIDNMFPKQGPLFDSVPSTPISNFASSPHIDNIFQRKSPFAFADSVPSTPMLNSSNSPRSFGEGLEDHHSFDSFSRFDSFNMHDSSPIASRETFSRFDSMRSTSDSDFDQGYFAPQESLTRFDSFRSTADSEYGLFPPRDSLTRFDSMHSTRDSEYGHGFPSFDDAADPFGSNDPFKTSHEAQTPRRDSDSWKAF</sequence>
<organism evidence="5 6">
    <name type="scientific">Abeliophyllum distichum</name>
    <dbReference type="NCBI Taxonomy" id="126358"/>
    <lineage>
        <taxon>Eukaryota</taxon>
        <taxon>Viridiplantae</taxon>
        <taxon>Streptophyta</taxon>
        <taxon>Embryophyta</taxon>
        <taxon>Tracheophyta</taxon>
        <taxon>Spermatophyta</taxon>
        <taxon>Magnoliopsida</taxon>
        <taxon>eudicotyledons</taxon>
        <taxon>Gunneridae</taxon>
        <taxon>Pentapetalae</taxon>
        <taxon>asterids</taxon>
        <taxon>lamiids</taxon>
        <taxon>Lamiales</taxon>
        <taxon>Oleaceae</taxon>
        <taxon>Forsythieae</taxon>
        <taxon>Abeliophyllum</taxon>
    </lineage>
</organism>
<dbReference type="SMART" id="SM00027">
    <property type="entry name" value="EH"/>
    <property type="match status" value="2"/>
</dbReference>
<feature type="compositionally biased region" description="Basic and acidic residues" evidence="2">
    <location>
        <begin position="773"/>
        <end position="788"/>
    </location>
</feature>
<dbReference type="InterPro" id="IPR011992">
    <property type="entry name" value="EF-hand-dom_pair"/>
</dbReference>
<dbReference type="SUPFAM" id="SSF47473">
    <property type="entry name" value="EF-hand"/>
    <property type="match status" value="2"/>
</dbReference>
<feature type="domain" description="EH" evidence="3">
    <location>
        <begin position="380"/>
        <end position="463"/>
    </location>
</feature>
<dbReference type="InterPro" id="IPR000261">
    <property type="entry name" value="EH_dom"/>
</dbReference>
<protein>
    <submittedName>
        <fullName evidence="5">Calcium-binding EF hand family protein</fullName>
    </submittedName>
</protein>
<dbReference type="EMBL" id="JBFOLK010000006">
    <property type="protein sequence ID" value="KAL2504414.1"/>
    <property type="molecule type" value="Genomic_DNA"/>
</dbReference>
<dbReference type="CDD" id="cd00052">
    <property type="entry name" value="EH"/>
    <property type="match status" value="2"/>
</dbReference>
<feature type="compositionally biased region" description="Basic and acidic residues" evidence="2">
    <location>
        <begin position="817"/>
        <end position="831"/>
    </location>
</feature>
<accession>A0ABD1SVL4</accession>